<dbReference type="InParanoid" id="G0NNP7"/>
<organism evidence="2">
    <name type="scientific">Caenorhabditis brenneri</name>
    <name type="common">Nematode worm</name>
    <dbReference type="NCBI Taxonomy" id="135651"/>
    <lineage>
        <taxon>Eukaryota</taxon>
        <taxon>Metazoa</taxon>
        <taxon>Ecdysozoa</taxon>
        <taxon>Nematoda</taxon>
        <taxon>Chromadorea</taxon>
        <taxon>Rhabditida</taxon>
        <taxon>Rhabditina</taxon>
        <taxon>Rhabditomorpha</taxon>
        <taxon>Rhabditoidea</taxon>
        <taxon>Rhabditidae</taxon>
        <taxon>Peloderinae</taxon>
        <taxon>Caenorhabditis</taxon>
    </lineage>
</organism>
<name>G0NNP7_CAEBE</name>
<protein>
    <submittedName>
        <fullName evidence="1">Uncharacterized protein</fullName>
    </submittedName>
</protein>
<gene>
    <name evidence="1" type="ORF">CAEBREN_01603</name>
</gene>
<accession>G0NNP7</accession>
<reference evidence="2" key="1">
    <citation type="submission" date="2011-07" db="EMBL/GenBank/DDBJ databases">
        <authorList>
            <consortium name="Caenorhabditis brenneri Sequencing and Analysis Consortium"/>
            <person name="Wilson R.K."/>
        </authorList>
    </citation>
    <scope>NUCLEOTIDE SEQUENCE [LARGE SCALE GENOMIC DNA]</scope>
    <source>
        <strain evidence="2">PB2801</strain>
    </source>
</reference>
<dbReference type="Proteomes" id="UP000008068">
    <property type="component" value="Unassembled WGS sequence"/>
</dbReference>
<proteinExistence type="predicted"/>
<keyword evidence="2" id="KW-1185">Reference proteome</keyword>
<dbReference type="EMBL" id="GL379915">
    <property type="protein sequence ID" value="EGT34618.1"/>
    <property type="molecule type" value="Genomic_DNA"/>
</dbReference>
<evidence type="ECO:0000313" key="2">
    <source>
        <dbReference type="Proteomes" id="UP000008068"/>
    </source>
</evidence>
<sequence length="114" mass="13325">MELADVCVKLCWAFDKAYPCYLPKRMDEAESVCEIKEEVYPEENCIWEYMQQYPECTADHKEVFILIQQLLIRIFDLKETGAAIHREEEREVPDFEANAVSPLTVVLIVGTMDF</sequence>
<evidence type="ECO:0000313" key="1">
    <source>
        <dbReference type="EMBL" id="EGT34618.1"/>
    </source>
</evidence>
<dbReference type="HOGENOM" id="CLU_2123227_0_0_1"/>
<dbReference type="AlphaFoldDB" id="G0NNP7"/>